<dbReference type="InterPro" id="IPR002182">
    <property type="entry name" value="NB-ARC"/>
</dbReference>
<sequence length="119" mass="13527">MWHCVSDNFDVIAIVKSIIELATSGRCDLPDSIELLQKKLDEVIGQKRFLLVLDDVWNEEKRMWEDELRLLLCSVGGPGSVIVVTCRSKQVASIMCTIKTHELTFLTGEDSWELFLDKA</sequence>
<dbReference type="EnsemblPlants" id="TuG1812G0700001348.01.T01">
    <property type="protein sequence ID" value="TuG1812G0700001348.01.T01.cds418785"/>
    <property type="gene ID" value="TuG1812G0700001348.01"/>
</dbReference>
<name>A0A8R7V1A2_TRIUA</name>
<reference evidence="2" key="3">
    <citation type="submission" date="2022-06" db="UniProtKB">
        <authorList>
            <consortium name="EnsemblPlants"/>
        </authorList>
    </citation>
    <scope>IDENTIFICATION</scope>
</reference>
<evidence type="ECO:0000313" key="3">
    <source>
        <dbReference type="Proteomes" id="UP000015106"/>
    </source>
</evidence>
<dbReference type="Gene3D" id="3.40.50.300">
    <property type="entry name" value="P-loop containing nucleotide triphosphate hydrolases"/>
    <property type="match status" value="1"/>
</dbReference>
<protein>
    <recommendedName>
        <fullName evidence="1">NB-ARC domain-containing protein</fullName>
    </recommendedName>
</protein>
<accession>A0A8R7V1A2</accession>
<dbReference type="GO" id="GO:0043531">
    <property type="term" value="F:ADP binding"/>
    <property type="evidence" value="ECO:0007669"/>
    <property type="project" value="InterPro"/>
</dbReference>
<organism evidence="2 3">
    <name type="scientific">Triticum urartu</name>
    <name type="common">Red wild einkorn</name>
    <name type="synonym">Crithodium urartu</name>
    <dbReference type="NCBI Taxonomy" id="4572"/>
    <lineage>
        <taxon>Eukaryota</taxon>
        <taxon>Viridiplantae</taxon>
        <taxon>Streptophyta</taxon>
        <taxon>Embryophyta</taxon>
        <taxon>Tracheophyta</taxon>
        <taxon>Spermatophyta</taxon>
        <taxon>Magnoliopsida</taxon>
        <taxon>Liliopsida</taxon>
        <taxon>Poales</taxon>
        <taxon>Poaceae</taxon>
        <taxon>BOP clade</taxon>
        <taxon>Pooideae</taxon>
        <taxon>Triticodae</taxon>
        <taxon>Triticeae</taxon>
        <taxon>Triticinae</taxon>
        <taxon>Triticum</taxon>
    </lineage>
</organism>
<dbReference type="Gramene" id="TuG1812G0700001348.01.T01">
    <property type="protein sequence ID" value="TuG1812G0700001348.01.T01.cds418785"/>
    <property type="gene ID" value="TuG1812G0700001348.01"/>
</dbReference>
<reference evidence="2" key="2">
    <citation type="submission" date="2018-03" db="EMBL/GenBank/DDBJ databases">
        <title>The Triticum urartu genome reveals the dynamic nature of wheat genome evolution.</title>
        <authorList>
            <person name="Ling H."/>
            <person name="Ma B."/>
            <person name="Shi X."/>
            <person name="Liu H."/>
            <person name="Dong L."/>
            <person name="Sun H."/>
            <person name="Cao Y."/>
            <person name="Gao Q."/>
            <person name="Zheng S."/>
            <person name="Li Y."/>
            <person name="Yu Y."/>
            <person name="Du H."/>
            <person name="Qi M."/>
            <person name="Li Y."/>
            <person name="Yu H."/>
            <person name="Cui Y."/>
            <person name="Wang N."/>
            <person name="Chen C."/>
            <person name="Wu H."/>
            <person name="Zhao Y."/>
            <person name="Zhang J."/>
            <person name="Li Y."/>
            <person name="Zhou W."/>
            <person name="Zhang B."/>
            <person name="Hu W."/>
            <person name="Eijk M."/>
            <person name="Tang J."/>
            <person name="Witsenboer H."/>
            <person name="Zhao S."/>
            <person name="Li Z."/>
            <person name="Zhang A."/>
            <person name="Wang D."/>
            <person name="Liang C."/>
        </authorList>
    </citation>
    <scope>NUCLEOTIDE SEQUENCE [LARGE SCALE GENOMIC DNA]</scope>
    <source>
        <strain evidence="2">cv. G1812</strain>
    </source>
</reference>
<evidence type="ECO:0000313" key="2">
    <source>
        <dbReference type="EnsemblPlants" id="TuG1812G0700001348.01.T01.cds418785"/>
    </source>
</evidence>
<keyword evidence="3" id="KW-1185">Reference proteome</keyword>
<dbReference type="SUPFAM" id="SSF52540">
    <property type="entry name" value="P-loop containing nucleoside triphosphate hydrolases"/>
    <property type="match status" value="1"/>
</dbReference>
<dbReference type="Pfam" id="PF00931">
    <property type="entry name" value="NB-ARC"/>
    <property type="match status" value="1"/>
</dbReference>
<dbReference type="AlphaFoldDB" id="A0A8R7V1A2"/>
<reference evidence="3" key="1">
    <citation type="journal article" date="2013" name="Nature">
        <title>Draft genome of the wheat A-genome progenitor Triticum urartu.</title>
        <authorList>
            <person name="Ling H.Q."/>
            <person name="Zhao S."/>
            <person name="Liu D."/>
            <person name="Wang J."/>
            <person name="Sun H."/>
            <person name="Zhang C."/>
            <person name="Fan H."/>
            <person name="Li D."/>
            <person name="Dong L."/>
            <person name="Tao Y."/>
            <person name="Gao C."/>
            <person name="Wu H."/>
            <person name="Li Y."/>
            <person name="Cui Y."/>
            <person name="Guo X."/>
            <person name="Zheng S."/>
            <person name="Wang B."/>
            <person name="Yu K."/>
            <person name="Liang Q."/>
            <person name="Yang W."/>
            <person name="Lou X."/>
            <person name="Chen J."/>
            <person name="Feng M."/>
            <person name="Jian J."/>
            <person name="Zhang X."/>
            <person name="Luo G."/>
            <person name="Jiang Y."/>
            <person name="Liu J."/>
            <person name="Wang Z."/>
            <person name="Sha Y."/>
            <person name="Zhang B."/>
            <person name="Wu H."/>
            <person name="Tang D."/>
            <person name="Shen Q."/>
            <person name="Xue P."/>
            <person name="Zou S."/>
            <person name="Wang X."/>
            <person name="Liu X."/>
            <person name="Wang F."/>
            <person name="Yang Y."/>
            <person name="An X."/>
            <person name="Dong Z."/>
            <person name="Zhang K."/>
            <person name="Zhang X."/>
            <person name="Luo M.C."/>
            <person name="Dvorak J."/>
            <person name="Tong Y."/>
            <person name="Wang J."/>
            <person name="Yang H."/>
            <person name="Li Z."/>
            <person name="Wang D."/>
            <person name="Zhang A."/>
            <person name="Wang J."/>
        </authorList>
    </citation>
    <scope>NUCLEOTIDE SEQUENCE</scope>
    <source>
        <strain evidence="3">cv. G1812</strain>
    </source>
</reference>
<dbReference type="Proteomes" id="UP000015106">
    <property type="component" value="Chromosome 7"/>
</dbReference>
<dbReference type="PANTHER" id="PTHR36766">
    <property type="entry name" value="PLANT BROAD-SPECTRUM MILDEW RESISTANCE PROTEIN RPW8"/>
    <property type="match status" value="1"/>
</dbReference>
<dbReference type="InterPro" id="IPR027417">
    <property type="entry name" value="P-loop_NTPase"/>
</dbReference>
<evidence type="ECO:0000259" key="1">
    <source>
        <dbReference type="Pfam" id="PF00931"/>
    </source>
</evidence>
<dbReference type="PANTHER" id="PTHR36766:SF64">
    <property type="entry name" value="OS12G0206100 PROTEIN"/>
    <property type="match status" value="1"/>
</dbReference>
<feature type="domain" description="NB-ARC" evidence="1">
    <location>
        <begin position="1"/>
        <end position="118"/>
    </location>
</feature>
<proteinExistence type="predicted"/>